<dbReference type="Proteomes" id="UP000398389">
    <property type="component" value="Unassembled WGS sequence"/>
</dbReference>
<evidence type="ECO:0000313" key="9">
    <source>
        <dbReference type="Proteomes" id="UP000398389"/>
    </source>
</evidence>
<sequence>MSDEEPDGTFGGLPPHSDGAHSTSSSSVGTSRRLRTSQTPMSHDTMSRMGHSDRSSSMMPTSPIRGPDFNAMIDNLDDRNSHSGAAAKDRFMGFGDTSGYLFEGAADDLAALKQAWISERMAPELLHFERALVDRVLERIRKQIEYIEMNSMDLTRGTDTKLKLLLVETDLERIKFIMRGYLRARLAKIDKYTIHLMSDDLQRSKLSEEEIEYMMAHNQILTRLYRIQFLGRIPEQLRALDDSNDVPMVETPDLNRTVFIRVVEDILEPVVIGTQRLLLDNGGIYALRYSAVAFLVDQKAVVLI</sequence>
<reference evidence="8 9" key="1">
    <citation type="submission" date="2019-09" db="EMBL/GenBank/DDBJ databases">
        <authorList>
            <person name="Brejova B."/>
        </authorList>
    </citation>
    <scope>NUCLEOTIDE SEQUENCE [LARGE SCALE GENOMIC DNA]</scope>
</reference>
<dbReference type="InterPro" id="IPR038749">
    <property type="entry name" value="Sld5_GINS_A"/>
</dbReference>
<dbReference type="PANTHER" id="PTHR21206:SF0">
    <property type="entry name" value="DNA REPLICATION COMPLEX GINS PROTEIN SLD5"/>
    <property type="match status" value="1"/>
</dbReference>
<evidence type="ECO:0000256" key="5">
    <source>
        <dbReference type="ARBA" id="ARBA00023242"/>
    </source>
</evidence>
<dbReference type="SUPFAM" id="SSF158573">
    <property type="entry name" value="GINS helical bundle-like"/>
    <property type="match status" value="1"/>
</dbReference>
<gene>
    <name evidence="8" type="ORF">SAPINGB_P005178</name>
</gene>
<dbReference type="GO" id="GO:0000727">
    <property type="term" value="P:double-strand break repair via break-induced replication"/>
    <property type="evidence" value="ECO:0007669"/>
    <property type="project" value="TreeGrafter"/>
</dbReference>
<evidence type="ECO:0000256" key="4">
    <source>
        <dbReference type="ARBA" id="ARBA00022705"/>
    </source>
</evidence>
<feature type="domain" description="GINS subunit" evidence="7">
    <location>
        <begin position="158"/>
        <end position="225"/>
    </location>
</feature>
<accession>A0A5E8BYV5</accession>
<feature type="region of interest" description="Disordered" evidence="6">
    <location>
        <begin position="1"/>
        <end position="63"/>
    </location>
</feature>
<dbReference type="EMBL" id="CABVLU010000004">
    <property type="protein sequence ID" value="VVT56614.1"/>
    <property type="molecule type" value="Genomic_DNA"/>
</dbReference>
<dbReference type="PANTHER" id="PTHR21206">
    <property type="entry name" value="SLD5 PROTEIN"/>
    <property type="match status" value="1"/>
</dbReference>
<evidence type="ECO:0000259" key="7">
    <source>
        <dbReference type="Pfam" id="PF05916"/>
    </source>
</evidence>
<protein>
    <recommendedName>
        <fullName evidence="3">DNA replication complex GINS protein SLD5</fullName>
    </recommendedName>
</protein>
<dbReference type="GO" id="GO:0006261">
    <property type="term" value="P:DNA-templated DNA replication"/>
    <property type="evidence" value="ECO:0007669"/>
    <property type="project" value="InterPro"/>
</dbReference>
<dbReference type="CDD" id="cd11711">
    <property type="entry name" value="GINS_A_Sld5"/>
    <property type="match status" value="1"/>
</dbReference>
<feature type="compositionally biased region" description="Low complexity" evidence="6">
    <location>
        <begin position="22"/>
        <end position="31"/>
    </location>
</feature>
<dbReference type="GO" id="GO:0000811">
    <property type="term" value="C:GINS complex"/>
    <property type="evidence" value="ECO:0007669"/>
    <property type="project" value="TreeGrafter"/>
</dbReference>
<keyword evidence="5" id="KW-0539">Nucleus</keyword>
<dbReference type="InterPro" id="IPR036224">
    <property type="entry name" value="GINS_bundle-like_dom_sf"/>
</dbReference>
<evidence type="ECO:0000256" key="3">
    <source>
        <dbReference type="ARBA" id="ARBA00014804"/>
    </source>
</evidence>
<evidence type="ECO:0000256" key="2">
    <source>
        <dbReference type="ARBA" id="ARBA00008187"/>
    </source>
</evidence>
<name>A0A5E8BYV5_9ASCO</name>
<dbReference type="InterPro" id="IPR021151">
    <property type="entry name" value="GINS_A"/>
</dbReference>
<comment type="subcellular location">
    <subcellularLocation>
        <location evidence="1">Nucleus</location>
    </subcellularLocation>
</comment>
<evidence type="ECO:0000256" key="6">
    <source>
        <dbReference type="SAM" id="MobiDB-lite"/>
    </source>
</evidence>
<dbReference type="RefSeq" id="XP_031855784.1">
    <property type="nucleotide sequence ID" value="XM_031999893.1"/>
</dbReference>
<comment type="similarity">
    <text evidence="2">Belongs to the GINS4/SLD5 family.</text>
</comment>
<dbReference type="InterPro" id="IPR031633">
    <property type="entry name" value="SLD5_C"/>
</dbReference>
<evidence type="ECO:0000256" key="1">
    <source>
        <dbReference type="ARBA" id="ARBA00004123"/>
    </source>
</evidence>
<dbReference type="CDD" id="cd21692">
    <property type="entry name" value="GINS_B_Sld5"/>
    <property type="match status" value="1"/>
</dbReference>
<keyword evidence="9" id="KW-1185">Reference proteome</keyword>
<dbReference type="OrthoDB" id="338231at2759"/>
<dbReference type="Pfam" id="PF05916">
    <property type="entry name" value="Sld5"/>
    <property type="match status" value="1"/>
</dbReference>
<evidence type="ECO:0000313" key="8">
    <source>
        <dbReference type="EMBL" id="VVT56614.1"/>
    </source>
</evidence>
<organism evidence="8 9">
    <name type="scientific">Magnusiomyces paraingens</name>
    <dbReference type="NCBI Taxonomy" id="2606893"/>
    <lineage>
        <taxon>Eukaryota</taxon>
        <taxon>Fungi</taxon>
        <taxon>Dikarya</taxon>
        <taxon>Ascomycota</taxon>
        <taxon>Saccharomycotina</taxon>
        <taxon>Dipodascomycetes</taxon>
        <taxon>Dipodascales</taxon>
        <taxon>Dipodascaceae</taxon>
        <taxon>Magnusiomyces</taxon>
    </lineage>
</organism>
<dbReference type="GeneID" id="43583993"/>
<dbReference type="AlphaFoldDB" id="A0A5E8BYV5"/>
<dbReference type="Gene3D" id="1.20.58.1030">
    <property type="match status" value="1"/>
</dbReference>
<proteinExistence type="inferred from homology"/>
<dbReference type="InterPro" id="IPR008591">
    <property type="entry name" value="GINS_Sld5"/>
</dbReference>
<keyword evidence="4" id="KW-0235">DNA replication</keyword>